<feature type="domain" description="Type VII secretion system protein EssD-like" evidence="2">
    <location>
        <begin position="131"/>
        <end position="212"/>
    </location>
</feature>
<evidence type="ECO:0000256" key="1">
    <source>
        <dbReference type="SAM" id="MobiDB-lite"/>
    </source>
</evidence>
<dbReference type="Pfam" id="PF13930">
    <property type="entry name" value="Endonuclea_NS_2"/>
    <property type="match status" value="1"/>
</dbReference>
<dbReference type="InterPro" id="IPR044929">
    <property type="entry name" value="DNA/RNA_non-sp_Endonuclease_sf"/>
</dbReference>
<feature type="region of interest" description="Disordered" evidence="1">
    <location>
        <begin position="106"/>
        <end position="130"/>
    </location>
</feature>
<feature type="region of interest" description="Disordered" evidence="1">
    <location>
        <begin position="1"/>
        <end position="44"/>
    </location>
</feature>
<evidence type="ECO:0000313" key="4">
    <source>
        <dbReference type="Proteomes" id="UP000295431"/>
    </source>
</evidence>
<protein>
    <recommendedName>
        <fullName evidence="2">Type VII secretion system protein EssD-like domain-containing protein</fullName>
    </recommendedName>
</protein>
<comment type="caution">
    <text evidence="3">The sequence shown here is derived from an EMBL/GenBank/DDBJ whole genome shotgun (WGS) entry which is preliminary data.</text>
</comment>
<dbReference type="OrthoDB" id="4178270at2"/>
<dbReference type="Gene3D" id="3.40.570.10">
    <property type="entry name" value="Extracellular Endonuclease, subunit A"/>
    <property type="match status" value="1"/>
</dbReference>
<dbReference type="InterPro" id="IPR044927">
    <property type="entry name" value="Endonuclea_NS_2"/>
</dbReference>
<dbReference type="EMBL" id="SMJW01000149">
    <property type="protein sequence ID" value="TDC12021.1"/>
    <property type="molecule type" value="Genomic_DNA"/>
</dbReference>
<sequence length="247" mass="28181">MPATRRGPGGPRWTRARRRRTEPALVSSPSVLRPRPGGLHGVVAPVSRYRSGPRLRRPRSRCSPPVVGRGAQRSLVARPMRLMDTASFPALERWSYIYVKFCSDQQLEGGSDSRTPYEPPGWPKKNSLGDGSRQHKWAKCHLRANSLGGDGRYDNREQNLFTCLQEPTDNSYMGYWEEKMKGAVEGNKQIVDYRVTLIYRGRQKRPIEIHMRGSRVYRNGMPSQLYFDRCITTRANGTDRQNKNGSC</sequence>
<reference evidence="3 4" key="1">
    <citation type="submission" date="2019-03" db="EMBL/GenBank/DDBJ databases">
        <title>Draft genome sequences of novel Actinobacteria.</title>
        <authorList>
            <person name="Sahin N."/>
            <person name="Ay H."/>
            <person name="Saygin H."/>
        </authorList>
    </citation>
    <scope>NUCLEOTIDE SEQUENCE [LARGE SCALE GENOMIC DNA]</scope>
    <source>
        <strain evidence="3 4">DSM 45347</strain>
    </source>
</reference>
<proteinExistence type="predicted"/>
<dbReference type="Proteomes" id="UP000295431">
    <property type="component" value="Unassembled WGS sequence"/>
</dbReference>
<organism evidence="3 4">
    <name type="scientific">Actinomadura bangladeshensis</name>
    <dbReference type="NCBI Taxonomy" id="453573"/>
    <lineage>
        <taxon>Bacteria</taxon>
        <taxon>Bacillati</taxon>
        <taxon>Actinomycetota</taxon>
        <taxon>Actinomycetes</taxon>
        <taxon>Streptosporangiales</taxon>
        <taxon>Thermomonosporaceae</taxon>
        <taxon>Actinomadura</taxon>
    </lineage>
</organism>
<gene>
    <name evidence="3" type="ORF">E1284_25570</name>
</gene>
<evidence type="ECO:0000313" key="3">
    <source>
        <dbReference type="EMBL" id="TDC12021.1"/>
    </source>
</evidence>
<evidence type="ECO:0000259" key="2">
    <source>
        <dbReference type="Pfam" id="PF13930"/>
    </source>
</evidence>
<dbReference type="AlphaFoldDB" id="A0A4R4NQY7"/>
<name>A0A4R4NQY7_9ACTN</name>
<accession>A0A4R4NQY7</accession>
<keyword evidence="4" id="KW-1185">Reference proteome</keyword>